<evidence type="ECO:0000313" key="4">
    <source>
        <dbReference type="EMBL" id="SPF77000.1"/>
    </source>
</evidence>
<keyword evidence="5" id="KW-1185">Reference proteome</keyword>
<keyword evidence="4" id="KW-0489">Methyltransferase</keyword>
<evidence type="ECO:0000256" key="2">
    <source>
        <dbReference type="ARBA" id="ARBA00013346"/>
    </source>
</evidence>
<accession>A0A2R8ALX5</accession>
<dbReference type="Proteomes" id="UP000244911">
    <property type="component" value="Unassembled WGS sequence"/>
</dbReference>
<evidence type="ECO:0000313" key="5">
    <source>
        <dbReference type="Proteomes" id="UP000244911"/>
    </source>
</evidence>
<dbReference type="InterPro" id="IPR029063">
    <property type="entry name" value="SAM-dependent_MTases_sf"/>
</dbReference>
<dbReference type="Pfam" id="PF01135">
    <property type="entry name" value="PCMT"/>
    <property type="match status" value="1"/>
</dbReference>
<organism evidence="4 5">
    <name type="scientific">Aliiroseovarius pelagivivens</name>
    <dbReference type="NCBI Taxonomy" id="1639690"/>
    <lineage>
        <taxon>Bacteria</taxon>
        <taxon>Pseudomonadati</taxon>
        <taxon>Pseudomonadota</taxon>
        <taxon>Alphaproteobacteria</taxon>
        <taxon>Rhodobacterales</taxon>
        <taxon>Paracoccaceae</taxon>
        <taxon>Aliiroseovarius</taxon>
    </lineage>
</organism>
<evidence type="ECO:0000256" key="1">
    <source>
        <dbReference type="ARBA" id="ARBA00005369"/>
    </source>
</evidence>
<comment type="similarity">
    <text evidence="1">Belongs to the methyltransferase superfamily. L-isoaspartyl/D-aspartyl protein methyltransferase family.</text>
</comment>
<proteinExistence type="inferred from homology"/>
<dbReference type="PANTHER" id="PTHR11579:SF18">
    <property type="entry name" value="PROTEIN-L-ISOASPARTATE O-METHYLTRANSFERASE"/>
    <property type="match status" value="1"/>
</dbReference>
<dbReference type="PANTHER" id="PTHR11579">
    <property type="entry name" value="PROTEIN-L-ISOASPARTATE O-METHYLTRANSFERASE"/>
    <property type="match status" value="1"/>
</dbReference>
<evidence type="ECO:0000256" key="3">
    <source>
        <dbReference type="ARBA" id="ARBA00030757"/>
    </source>
</evidence>
<reference evidence="4 5" key="1">
    <citation type="submission" date="2018-03" db="EMBL/GenBank/DDBJ databases">
        <authorList>
            <person name="Keele B.F."/>
        </authorList>
    </citation>
    <scope>NUCLEOTIDE SEQUENCE [LARGE SCALE GENOMIC DNA]</scope>
    <source>
        <strain evidence="4 5">CECT 8811</strain>
    </source>
</reference>
<dbReference type="EMBL" id="OMOI01000001">
    <property type="protein sequence ID" value="SPF77000.1"/>
    <property type="molecule type" value="Genomic_DNA"/>
</dbReference>
<dbReference type="SUPFAM" id="SSF53335">
    <property type="entry name" value="S-adenosyl-L-methionine-dependent methyltransferases"/>
    <property type="match status" value="1"/>
</dbReference>
<dbReference type="OrthoDB" id="9798496at2"/>
<protein>
    <recommendedName>
        <fullName evidence="2">Protein-L-isoaspartate O-methyltransferase</fullName>
    </recommendedName>
    <alternativeName>
        <fullName evidence="3">Protein L-isoaspartyl methyltransferase</fullName>
    </alternativeName>
</protein>
<name>A0A2R8ALX5_9RHOB</name>
<dbReference type="Gene3D" id="3.40.50.150">
    <property type="entry name" value="Vaccinia Virus protein VP39"/>
    <property type="match status" value="1"/>
</dbReference>
<gene>
    <name evidence="4" type="primary">pcm_2</name>
    <name evidence="4" type="ORF">ALP8811_02018</name>
</gene>
<dbReference type="InterPro" id="IPR000682">
    <property type="entry name" value="PCMT"/>
</dbReference>
<dbReference type="GO" id="GO:0005737">
    <property type="term" value="C:cytoplasm"/>
    <property type="evidence" value="ECO:0007669"/>
    <property type="project" value="TreeGrafter"/>
</dbReference>
<dbReference type="CDD" id="cd02440">
    <property type="entry name" value="AdoMet_MTases"/>
    <property type="match status" value="1"/>
</dbReference>
<dbReference type="AlphaFoldDB" id="A0A2R8ALX5"/>
<dbReference type="RefSeq" id="WP_108856964.1">
    <property type="nucleotide sequence ID" value="NZ_OMOI01000001.1"/>
</dbReference>
<dbReference type="GO" id="GO:0032259">
    <property type="term" value="P:methylation"/>
    <property type="evidence" value="ECO:0007669"/>
    <property type="project" value="UniProtKB-KW"/>
</dbReference>
<keyword evidence="4" id="KW-0808">Transferase</keyword>
<dbReference type="GO" id="GO:0004719">
    <property type="term" value="F:protein-L-isoaspartate (D-aspartate) O-methyltransferase activity"/>
    <property type="evidence" value="ECO:0007669"/>
    <property type="project" value="InterPro"/>
</dbReference>
<sequence>MTDFAARRTTMVDTQVRPSDVTKFPIIDAMLTVAREEYVPDGKREAAYVGENIDLDDGRVMLEPRTLAKMLDALSVQPDELVLDLGCGLGYSAAILARLADFVIAVEDTEERANEAQGILSSQGVDNVAVVAGPLAEGNEKNGPYDVIMVQGAVETVPTALLDQLKEGGRIACIFAEGMLGTAKIGYKIDGDMVWRPNFSAGAPVVAGFETPREFAL</sequence>